<feature type="coiled-coil region" evidence="1">
    <location>
        <begin position="26"/>
        <end position="94"/>
    </location>
</feature>
<dbReference type="InterPro" id="IPR011990">
    <property type="entry name" value="TPR-like_helical_dom_sf"/>
</dbReference>
<dbReference type="Gene3D" id="1.25.40.10">
    <property type="entry name" value="Tetratricopeptide repeat domain"/>
    <property type="match status" value="1"/>
</dbReference>
<sequence precursor="true">MIRRAVTALALIATVALPAFGQQPSLADLRSELSGLRKQLQSLRSEMVASGQAGFQAAGGDSAIDRMNTIEQRLMQLTDRTEQLQNRINRIVEDGTRRIGDIEFRLCEMDESCDLAALTTPELGGLAQGGANVPPALPPQTVPDNPGAASESEQADFDAANAALNAGDFERAADLFGQVADKHAGGPLTAEALYLRGASLDSAGRDKDAASAWLESFAADPDGTRAAESLLGLARVIAADGDPVAACLYLGEIPARFPGTDAATEAERRMVVIGCGEQQLGSSGGDPMLSPDQLPDGDFGDLDPEAEADLGIYQ</sequence>
<dbReference type="STRING" id="364199.SAMN04489858_10210"/>
<keyword evidence="4" id="KW-1185">Reference proteome</keyword>
<dbReference type="AlphaFoldDB" id="A0A1H9ZVP0"/>
<keyword evidence="1" id="KW-0175">Coiled coil</keyword>
<dbReference type="GO" id="GO:0043093">
    <property type="term" value="P:FtsZ-dependent cytokinesis"/>
    <property type="evidence" value="ECO:0007669"/>
    <property type="project" value="UniProtKB-UniRule"/>
</dbReference>
<dbReference type="Proteomes" id="UP000199180">
    <property type="component" value="Unassembled WGS sequence"/>
</dbReference>
<evidence type="ECO:0000313" key="4">
    <source>
        <dbReference type="Proteomes" id="UP000199180"/>
    </source>
</evidence>
<feature type="region of interest" description="Disordered" evidence="2">
    <location>
        <begin position="277"/>
        <end position="314"/>
    </location>
</feature>
<comment type="function">
    <text evidence="1">Mediates coordination of peptidoglycan synthesis and outer membrane constriction during cell division.</text>
</comment>
<evidence type="ECO:0000313" key="3">
    <source>
        <dbReference type="EMBL" id="SES85851.1"/>
    </source>
</evidence>
<feature type="region of interest" description="Disordered" evidence="2">
    <location>
        <begin position="126"/>
        <end position="154"/>
    </location>
</feature>
<reference evidence="3 4" key="1">
    <citation type="submission" date="2016-10" db="EMBL/GenBank/DDBJ databases">
        <authorList>
            <person name="de Groot N.N."/>
        </authorList>
    </citation>
    <scope>NUCLEOTIDE SEQUENCE [LARGE SCALE GENOMIC DNA]</scope>
    <source>
        <strain evidence="3 4">DSM 17862</strain>
    </source>
</reference>
<organism evidence="3 4">
    <name type="scientific">Paracoccus homiensis</name>
    <dbReference type="NCBI Taxonomy" id="364199"/>
    <lineage>
        <taxon>Bacteria</taxon>
        <taxon>Pseudomonadati</taxon>
        <taxon>Pseudomonadota</taxon>
        <taxon>Alphaproteobacteria</taxon>
        <taxon>Rhodobacterales</taxon>
        <taxon>Paracoccaceae</taxon>
        <taxon>Paracoccus</taxon>
    </lineage>
</organism>
<dbReference type="EMBL" id="FOHO01000002">
    <property type="protein sequence ID" value="SES85851.1"/>
    <property type="molecule type" value="Genomic_DNA"/>
</dbReference>
<keyword evidence="1" id="KW-0131">Cell cycle</keyword>
<dbReference type="InterPro" id="IPR034706">
    <property type="entry name" value="CpoB"/>
</dbReference>
<comment type="similarity">
    <text evidence="1">Belongs to the CpoB family.</text>
</comment>
<name>A0A1H9ZVP0_9RHOB</name>
<evidence type="ECO:0000256" key="2">
    <source>
        <dbReference type="SAM" id="MobiDB-lite"/>
    </source>
</evidence>
<keyword evidence="1" id="KW-0132">Cell division</keyword>
<comment type="subcellular location">
    <subcellularLocation>
        <location evidence="1">Periplasm</location>
    </subcellularLocation>
</comment>
<feature type="chain" id="PRO_5011800960" description="Cell division coordinator CpoB" evidence="1">
    <location>
        <begin position="22"/>
        <end position="314"/>
    </location>
</feature>
<dbReference type="SUPFAM" id="SSF48452">
    <property type="entry name" value="TPR-like"/>
    <property type="match status" value="1"/>
</dbReference>
<dbReference type="Pfam" id="PF13432">
    <property type="entry name" value="TPR_16"/>
    <property type="match status" value="1"/>
</dbReference>
<protein>
    <recommendedName>
        <fullName evidence="1">Cell division coordinator CpoB</fullName>
    </recommendedName>
</protein>
<evidence type="ECO:0000256" key="1">
    <source>
        <dbReference type="HAMAP-Rule" id="MF_02066"/>
    </source>
</evidence>
<keyword evidence="1" id="KW-0574">Periplasm</keyword>
<keyword evidence="1" id="KW-0732">Signal</keyword>
<gene>
    <name evidence="1" type="primary">cpoB</name>
    <name evidence="3" type="ORF">SAMN04489858_10210</name>
</gene>
<accession>A0A1H9ZVP0</accession>
<dbReference type="GO" id="GO:0030288">
    <property type="term" value="C:outer membrane-bounded periplasmic space"/>
    <property type="evidence" value="ECO:0007669"/>
    <property type="project" value="UniProtKB-UniRule"/>
</dbReference>
<feature type="compositionally biased region" description="Acidic residues" evidence="2">
    <location>
        <begin position="298"/>
        <end position="308"/>
    </location>
</feature>
<dbReference type="RefSeq" id="WP_245739107.1">
    <property type="nucleotide sequence ID" value="NZ_FOHO01000002.1"/>
</dbReference>
<feature type="signal peptide" evidence="1">
    <location>
        <begin position="1"/>
        <end position="21"/>
    </location>
</feature>
<proteinExistence type="inferred from homology"/>
<dbReference type="HAMAP" id="MF_02066">
    <property type="entry name" value="CpoB"/>
    <property type="match status" value="1"/>
</dbReference>